<dbReference type="Proteomes" id="UP000238196">
    <property type="component" value="Unassembled WGS sequence"/>
</dbReference>
<comment type="similarity">
    <text evidence="1">Belongs to the AB hydrolase superfamily.</text>
</comment>
<gene>
    <name evidence="4" type="ORF">C4K68_15285</name>
</gene>
<organism evidence="4 5">
    <name type="scientific">Proteobacteria bacterium 228</name>
    <dbReference type="NCBI Taxonomy" id="2083153"/>
    <lineage>
        <taxon>Bacteria</taxon>
        <taxon>Pseudomonadati</taxon>
        <taxon>Pseudomonadota</taxon>
    </lineage>
</organism>
<dbReference type="EMBL" id="PRLP01000051">
    <property type="protein sequence ID" value="PPC76501.1"/>
    <property type="molecule type" value="Genomic_DNA"/>
</dbReference>
<dbReference type="PANTHER" id="PTHR43798:SF14">
    <property type="entry name" value="SERINE HYDROLASE-LIKE PROTEIN DDB_G0286239"/>
    <property type="match status" value="1"/>
</dbReference>
<dbReference type="Gene3D" id="3.40.50.1820">
    <property type="entry name" value="alpha/beta hydrolase"/>
    <property type="match status" value="1"/>
</dbReference>
<dbReference type="InterPro" id="IPR029058">
    <property type="entry name" value="AB_hydrolase_fold"/>
</dbReference>
<dbReference type="GO" id="GO:0016787">
    <property type="term" value="F:hydrolase activity"/>
    <property type="evidence" value="ECO:0007669"/>
    <property type="project" value="UniProtKB-KW"/>
</dbReference>
<name>A0A2S5KNW1_9PROT</name>
<evidence type="ECO:0000256" key="2">
    <source>
        <dbReference type="ARBA" id="ARBA00022801"/>
    </source>
</evidence>
<evidence type="ECO:0000313" key="4">
    <source>
        <dbReference type="EMBL" id="PPC76501.1"/>
    </source>
</evidence>
<accession>A0A2S5KNW1</accession>
<dbReference type="InterPro" id="IPR000073">
    <property type="entry name" value="AB_hydrolase_1"/>
</dbReference>
<evidence type="ECO:0000259" key="3">
    <source>
        <dbReference type="Pfam" id="PF00561"/>
    </source>
</evidence>
<protein>
    <submittedName>
        <fullName evidence="4">Alpha/beta hydrolase</fullName>
    </submittedName>
</protein>
<sequence length="290" mass="32318">MKEVSFLGQRIAALEWGTPGAEPVLAVHGWLDNAASFSQLLDALDRMYPQARQQIHLIAVDLPGHGRSAWRDESQHYPVGQYVNDVLAVADELQWRSFTLLGHSLGAAISTLVAGVASDRIRKLLLIESLGPLSTAWSPPVLKVLRKPKGAEPKRSVRYFKDYEQAALARMNGLWPLSRQAADRLIERGVSLSDKGLKWSHDPRLRESTKRMTEEEVISVLAGLSMPVHLLLGDQGNIKLWPVMAQRQAVIPHLQVAQLPGGHHLHLEDDTGKVADWFWQSLREGKLLVD</sequence>
<evidence type="ECO:0000313" key="5">
    <source>
        <dbReference type="Proteomes" id="UP000238196"/>
    </source>
</evidence>
<proteinExistence type="inferred from homology"/>
<dbReference type="SUPFAM" id="SSF53474">
    <property type="entry name" value="alpha/beta-Hydrolases"/>
    <property type="match status" value="1"/>
</dbReference>
<dbReference type="InterPro" id="IPR050266">
    <property type="entry name" value="AB_hydrolase_sf"/>
</dbReference>
<keyword evidence="2 4" id="KW-0378">Hydrolase</keyword>
<evidence type="ECO:0000256" key="1">
    <source>
        <dbReference type="ARBA" id="ARBA00008645"/>
    </source>
</evidence>
<reference evidence="4 5" key="1">
    <citation type="submission" date="2018-02" db="EMBL/GenBank/DDBJ databases">
        <title>novel marine gammaproteobacteria from coastal saline agro ecosystem.</title>
        <authorList>
            <person name="Krishnan R."/>
            <person name="Ramesh Kumar N."/>
        </authorList>
    </citation>
    <scope>NUCLEOTIDE SEQUENCE [LARGE SCALE GENOMIC DNA]</scope>
    <source>
        <strain evidence="4 5">228</strain>
    </source>
</reference>
<dbReference type="GO" id="GO:0016020">
    <property type="term" value="C:membrane"/>
    <property type="evidence" value="ECO:0007669"/>
    <property type="project" value="TreeGrafter"/>
</dbReference>
<comment type="caution">
    <text evidence="4">The sequence shown here is derived from an EMBL/GenBank/DDBJ whole genome shotgun (WGS) entry which is preliminary data.</text>
</comment>
<dbReference type="OrthoDB" id="149912at2"/>
<dbReference type="Pfam" id="PF00561">
    <property type="entry name" value="Abhydrolase_1"/>
    <property type="match status" value="1"/>
</dbReference>
<dbReference type="AlphaFoldDB" id="A0A2S5KNW1"/>
<dbReference type="PANTHER" id="PTHR43798">
    <property type="entry name" value="MONOACYLGLYCEROL LIPASE"/>
    <property type="match status" value="1"/>
</dbReference>
<feature type="domain" description="AB hydrolase-1" evidence="3">
    <location>
        <begin position="23"/>
        <end position="135"/>
    </location>
</feature>